<dbReference type="AlphaFoldDB" id="A0A1J1I1M3"/>
<reference evidence="2 3" key="1">
    <citation type="submission" date="2015-04" db="EMBL/GenBank/DDBJ databases">
        <authorList>
            <person name="Syromyatnikov M.Y."/>
            <person name="Popov V.N."/>
        </authorList>
    </citation>
    <scope>NUCLEOTIDE SEQUENCE [LARGE SCALE GENOMIC DNA]</scope>
</reference>
<keyword evidence="3" id="KW-1185">Reference proteome</keyword>
<keyword evidence="1" id="KW-0472">Membrane</keyword>
<sequence length="73" mass="8480">MIFLNLQRLSQNWFELSVVFLIIVSVSLDIFADIYVLFRNSIKGSDKNSWKPLTALFEVTNEYCSLNSFVIDL</sequence>
<protein>
    <submittedName>
        <fullName evidence="2">CLUMA_CG007020, isoform A</fullName>
    </submittedName>
</protein>
<keyword evidence="1" id="KW-1133">Transmembrane helix</keyword>
<dbReference type="EMBL" id="CVRI01000037">
    <property type="protein sequence ID" value="CRK93484.1"/>
    <property type="molecule type" value="Genomic_DNA"/>
</dbReference>
<evidence type="ECO:0000313" key="3">
    <source>
        <dbReference type="Proteomes" id="UP000183832"/>
    </source>
</evidence>
<feature type="transmembrane region" description="Helical" evidence="1">
    <location>
        <begin position="16"/>
        <end position="38"/>
    </location>
</feature>
<gene>
    <name evidence="2" type="ORF">CLUMA_CG007020</name>
</gene>
<proteinExistence type="predicted"/>
<evidence type="ECO:0000313" key="2">
    <source>
        <dbReference type="EMBL" id="CRK93484.1"/>
    </source>
</evidence>
<accession>A0A1J1I1M3</accession>
<evidence type="ECO:0000256" key="1">
    <source>
        <dbReference type="SAM" id="Phobius"/>
    </source>
</evidence>
<organism evidence="2 3">
    <name type="scientific">Clunio marinus</name>
    <dbReference type="NCBI Taxonomy" id="568069"/>
    <lineage>
        <taxon>Eukaryota</taxon>
        <taxon>Metazoa</taxon>
        <taxon>Ecdysozoa</taxon>
        <taxon>Arthropoda</taxon>
        <taxon>Hexapoda</taxon>
        <taxon>Insecta</taxon>
        <taxon>Pterygota</taxon>
        <taxon>Neoptera</taxon>
        <taxon>Endopterygota</taxon>
        <taxon>Diptera</taxon>
        <taxon>Nematocera</taxon>
        <taxon>Chironomoidea</taxon>
        <taxon>Chironomidae</taxon>
        <taxon>Clunio</taxon>
    </lineage>
</organism>
<dbReference type="Proteomes" id="UP000183832">
    <property type="component" value="Unassembled WGS sequence"/>
</dbReference>
<name>A0A1J1I1M3_9DIPT</name>
<keyword evidence="1" id="KW-0812">Transmembrane</keyword>